<evidence type="ECO:0000313" key="23">
    <source>
        <dbReference type="Proteomes" id="UP001156218"/>
    </source>
</evidence>
<organism evidence="6 19">
    <name type="scientific">Bacteroides thetaiotaomicron</name>
    <dbReference type="NCBI Taxonomy" id="818"/>
    <lineage>
        <taxon>Bacteria</taxon>
        <taxon>Pseudomonadati</taxon>
        <taxon>Bacteroidota</taxon>
        <taxon>Bacteroidia</taxon>
        <taxon>Bacteroidales</taxon>
        <taxon>Bacteroidaceae</taxon>
        <taxon>Bacteroides</taxon>
    </lineage>
</organism>
<evidence type="ECO:0000313" key="9">
    <source>
        <dbReference type="EMBL" id="MDC2239492.1"/>
    </source>
</evidence>
<dbReference type="PROSITE" id="PS51257">
    <property type="entry name" value="PROKAR_LIPOPROTEIN"/>
    <property type="match status" value="1"/>
</dbReference>
<evidence type="ECO:0000313" key="21">
    <source>
        <dbReference type="Proteomes" id="UP000460317"/>
    </source>
</evidence>
<feature type="signal peptide" evidence="1">
    <location>
        <begin position="1"/>
        <end position="22"/>
    </location>
</feature>
<reference evidence="12 23" key="6">
    <citation type="submission" date="2021-06" db="EMBL/GenBank/DDBJ databases">
        <title>Interrogation of the integrated mobile genetic elements in gut-associated Bacteroides with a consensus prediction approach.</title>
        <authorList>
            <person name="Campbell D.E."/>
            <person name="Leigh J.R."/>
            <person name="Kim T."/>
            <person name="England W."/>
            <person name="Whitaker R.J."/>
            <person name="Degnan P.H."/>
        </authorList>
    </citation>
    <scope>NUCLEOTIDE SEQUENCE [LARGE SCALE GENOMIC DNA]</scope>
    <source>
        <strain evidence="14">VPI-3443</strain>
        <strain evidence="13">VPI-BTDOT2</strain>
        <strain evidence="12 23">WAL8669</strain>
    </source>
</reference>
<reference evidence="9" key="7">
    <citation type="submission" date="2022-10" db="EMBL/GenBank/DDBJ databases">
        <title>Human gut microbiome strain richness.</title>
        <authorList>
            <person name="Chen-Liaw A."/>
        </authorList>
    </citation>
    <scope>NUCLEOTIDE SEQUENCE</scope>
    <source>
        <strain evidence="9">1001283st1_A3_1001283B150304_161114</strain>
    </source>
</reference>
<evidence type="ECO:0000313" key="5">
    <source>
        <dbReference type="EMBL" id="KAB4450499.1"/>
    </source>
</evidence>
<dbReference type="Proteomes" id="UP000460317">
    <property type="component" value="Unassembled WGS sequence"/>
</dbReference>
<dbReference type="KEGG" id="btho:Btheta7330_05067"/>
<dbReference type="EMBL" id="CP083681">
    <property type="protein sequence ID" value="UYU70382.1"/>
    <property type="molecule type" value="Genomic_DNA"/>
</dbReference>
<keyword evidence="1" id="KW-0732">Signal</keyword>
<feature type="chain" id="PRO_5002966451" evidence="1">
    <location>
        <begin position="23"/>
        <end position="418"/>
    </location>
</feature>
<dbReference type="EMBL" id="CP083685">
    <property type="protein sequence ID" value="UYU92176.1"/>
    <property type="molecule type" value="Genomic_DNA"/>
</dbReference>
<dbReference type="Proteomes" id="UP001156216">
    <property type="component" value="Chromosome"/>
</dbReference>
<dbReference type="RefSeq" id="WP_008762844.1">
    <property type="nucleotide sequence ID" value="NZ_AP022660.1"/>
</dbReference>
<dbReference type="Proteomes" id="UP000095541">
    <property type="component" value="Unassembled WGS sequence"/>
</dbReference>
<reference evidence="19 20" key="3">
    <citation type="journal article" date="2019" name="Nat. Med.">
        <title>A library of human gut bacterial isolates paired with longitudinal multiomics data enables mechanistic microbiome research.</title>
        <authorList>
            <person name="Poyet M."/>
            <person name="Groussin M."/>
            <person name="Gibbons S.M."/>
            <person name="Avila-Pacheco J."/>
            <person name="Jiang X."/>
            <person name="Kearney S.M."/>
            <person name="Perrotta A.R."/>
            <person name="Berdy B."/>
            <person name="Zhao S."/>
            <person name="Lieberman T.D."/>
            <person name="Swanson P.K."/>
            <person name="Smith M."/>
            <person name="Roesemann S."/>
            <person name="Alexander J.E."/>
            <person name="Rich S.A."/>
            <person name="Livny J."/>
            <person name="Vlamakis H."/>
            <person name="Clish C."/>
            <person name="Bullock K."/>
            <person name="Deik A."/>
            <person name="Scott J."/>
            <person name="Pierce K.A."/>
            <person name="Xavier R.J."/>
            <person name="Alm E.J."/>
        </authorList>
    </citation>
    <scope>NUCLEOTIDE SEQUENCE [LARGE SCALE GENOMIC DNA]</scope>
    <source>
        <strain evidence="6 19">BIOML-A160</strain>
        <strain evidence="7 20">BIOML-A162</strain>
        <strain evidence="5 21">BIOML-A165</strain>
    </source>
</reference>
<evidence type="ECO:0000313" key="17">
    <source>
        <dbReference type="Proteomes" id="UP000283616"/>
    </source>
</evidence>
<dbReference type="InterPro" id="IPR025396">
    <property type="entry name" value="DUF4302"/>
</dbReference>
<dbReference type="EMBL" id="WCSB01000015">
    <property type="protein sequence ID" value="KAB4450499.1"/>
    <property type="molecule type" value="Genomic_DNA"/>
</dbReference>
<dbReference type="Proteomes" id="UP000095576">
    <property type="component" value="Unassembled WGS sequence"/>
</dbReference>
<dbReference type="EMBL" id="CZAP01000003">
    <property type="protein sequence ID" value="CUP21225.1"/>
    <property type="molecule type" value="Genomic_DNA"/>
</dbReference>
<dbReference type="Proteomes" id="UP000283616">
    <property type="component" value="Unassembled WGS sequence"/>
</dbReference>
<reference evidence="17 18" key="2">
    <citation type="submission" date="2018-08" db="EMBL/GenBank/DDBJ databases">
        <title>A genome reference for cultivated species of the human gut microbiota.</title>
        <authorList>
            <person name="Zou Y."/>
            <person name="Xue W."/>
            <person name="Luo G."/>
        </authorList>
    </citation>
    <scope>NUCLEOTIDE SEQUENCE [LARGE SCALE GENOMIC DNA]</scope>
    <source>
        <strain evidence="11 17">AF37-12</strain>
        <strain evidence="10 18">AM30-26</strain>
    </source>
</reference>
<gene>
    <name evidence="2" type="ORF">BatF92_44930</name>
    <name evidence="11" type="ORF">DW011_24015</name>
    <name evidence="10" type="ORF">DW780_27590</name>
    <name evidence="3" type="ORF">ERS852511_01486</name>
    <name evidence="4" type="ORF">ERS852557_02599</name>
    <name evidence="6" type="ORF">GAN75_13560</name>
    <name evidence="7" type="ORF">GAN91_09785</name>
    <name evidence="5" type="ORF">GAN93_16250</name>
    <name evidence="8" type="ORF">KHY35_00865</name>
    <name evidence="13" type="ORF">KQP59_19180</name>
    <name evidence="12" type="ORF">KQP68_19505</name>
    <name evidence="14" type="ORF">KQP74_05970</name>
    <name evidence="9" type="ORF">PO127_27505</name>
</gene>
<dbReference type="Proteomes" id="UP001162960">
    <property type="component" value="Chromosome"/>
</dbReference>
<dbReference type="EMBL" id="QROV01000044">
    <property type="protein sequence ID" value="RHL52862.1"/>
    <property type="molecule type" value="Genomic_DNA"/>
</dbReference>
<dbReference type="EMBL" id="JAGZEE010000001">
    <property type="protein sequence ID" value="MBS5409259.1"/>
    <property type="molecule type" value="Genomic_DNA"/>
</dbReference>
<reference evidence="2 22" key="4">
    <citation type="submission" date="2020-02" db="EMBL/GenBank/DDBJ databases">
        <title>Whole-genome sequencing and comparative analysis of the genomes of Bacteroides thetaiotaomicron and Escherichia coli isolated from a healthy resident in Vietnam.</title>
        <authorList>
            <person name="Mohsin M."/>
            <person name="Tanaka K."/>
            <person name="Kawahara R."/>
            <person name="Kondo S."/>
            <person name="Noguchi H."/>
            <person name="Motooka D."/>
            <person name="Nakamura S."/>
            <person name="Khong D.T."/>
            <person name="Nguyen T.N."/>
            <person name="Tran H.T."/>
            <person name="Yamamoto Y."/>
        </authorList>
    </citation>
    <scope>NUCLEOTIDE SEQUENCE [LARGE SCALE GENOMIC DNA]</scope>
    <source>
        <strain evidence="2 22">F9-2</strain>
    </source>
</reference>
<dbReference type="EMBL" id="AP022660">
    <property type="protein sequence ID" value="BCA52551.1"/>
    <property type="molecule type" value="Genomic_DNA"/>
</dbReference>
<evidence type="ECO:0000313" key="10">
    <source>
        <dbReference type="EMBL" id="RHD79335.1"/>
    </source>
</evidence>
<evidence type="ECO:0000313" key="15">
    <source>
        <dbReference type="Proteomes" id="UP000095541"/>
    </source>
</evidence>
<evidence type="ECO:0000313" key="13">
    <source>
        <dbReference type="EMBL" id="UYU70382.1"/>
    </source>
</evidence>
<evidence type="ECO:0000313" key="19">
    <source>
        <dbReference type="Proteomes" id="UP000436825"/>
    </source>
</evidence>
<name>A0A0P0F185_BACT4</name>
<evidence type="ECO:0000313" key="3">
    <source>
        <dbReference type="EMBL" id="CUP21225.1"/>
    </source>
</evidence>
<dbReference type="Proteomes" id="UP001217776">
    <property type="component" value="Unassembled WGS sequence"/>
</dbReference>
<dbReference type="OMA" id="NAPYEIS"/>
<reference evidence="15 16" key="1">
    <citation type="submission" date="2015-09" db="EMBL/GenBank/DDBJ databases">
        <authorList>
            <consortium name="Pathogen Informatics"/>
        </authorList>
    </citation>
    <scope>NUCLEOTIDE SEQUENCE [LARGE SCALE GENOMIC DNA]</scope>
    <source>
        <strain evidence="3 16">2789STDY5834899</strain>
        <strain evidence="4 15">2789STDY5834945</strain>
    </source>
</reference>
<accession>C6IJ96</accession>
<proteinExistence type="predicted"/>
<dbReference type="DNASU" id="1075882"/>
<dbReference type="EMBL" id="JAQNVG010000107">
    <property type="protein sequence ID" value="MDC2239492.1"/>
    <property type="molecule type" value="Genomic_DNA"/>
</dbReference>
<evidence type="ECO:0000313" key="14">
    <source>
        <dbReference type="EMBL" id="UYU92176.1"/>
    </source>
</evidence>
<evidence type="ECO:0000313" key="16">
    <source>
        <dbReference type="Proteomes" id="UP000095576"/>
    </source>
</evidence>
<evidence type="ECO:0000313" key="12">
    <source>
        <dbReference type="EMBL" id="UYU65738.1"/>
    </source>
</evidence>
<evidence type="ECO:0000313" key="8">
    <source>
        <dbReference type="EMBL" id="MBS5409259.1"/>
    </source>
</evidence>
<evidence type="ECO:0000313" key="7">
    <source>
        <dbReference type="EMBL" id="KAB4482898.1"/>
    </source>
</evidence>
<evidence type="ECO:0000313" key="4">
    <source>
        <dbReference type="EMBL" id="CUQ05831.1"/>
    </source>
</evidence>
<dbReference type="Proteomes" id="UP001156218">
    <property type="component" value="Chromosome"/>
</dbReference>
<dbReference type="GeneID" id="60924416"/>
<evidence type="ECO:0000313" key="18">
    <source>
        <dbReference type="Proteomes" id="UP000284785"/>
    </source>
</evidence>
<accession>A0A0P0F185</accession>
<evidence type="ECO:0000313" key="22">
    <source>
        <dbReference type="Proteomes" id="UP000500882"/>
    </source>
</evidence>
<evidence type="ECO:0000313" key="6">
    <source>
        <dbReference type="EMBL" id="KAB4455271.1"/>
    </source>
</evidence>
<evidence type="ECO:0000313" key="11">
    <source>
        <dbReference type="EMBL" id="RHL52862.1"/>
    </source>
</evidence>
<dbReference type="EMBL" id="WCRY01000008">
    <property type="protein sequence ID" value="KAB4482898.1"/>
    <property type="molecule type" value="Genomic_DNA"/>
</dbReference>
<dbReference type="Proteomes" id="UP000500882">
    <property type="component" value="Chromosome"/>
</dbReference>
<dbReference type="EMBL" id="CZBI01000003">
    <property type="protein sequence ID" value="CUQ05831.1"/>
    <property type="molecule type" value="Genomic_DNA"/>
</dbReference>
<protein>
    <submittedName>
        <fullName evidence="6">DUF4302 domain-containing protein</fullName>
    </submittedName>
</protein>
<sequence length="418" mass="47078">MRKIKIYGLLTCVCLMMQSCLFNEDDIFDESSAQRAIASVNECQEILKGAANGWLLEYYTGEDGEYGGFNVLARFDGNNVIMAADFATDNYEIGEESTSLYKVESYQGTELSFDSYNELIHEFCEPSGYNSPGYAGDYEFVFRSVSKEKIVLTGKKHGVTLIMTPLPAETNWQEKLTNIANVVSQASYVTYKLIVNGQEITKMGQEEHAFSVTKVDETGETTVSLYPFIYTEEGIKMYEPLVVNGVEINNFKWDNENLTYICTDTGVDAKIEFYCPEGYLNYLGNYILQLANGQRIQLELKQKMIGKSFAMNFALSGTPIEFVYNYNMTTDCIDVPSQTVGVYQGYNVLLYPGIPGGNFYADDSAVFQGRIANTDPLTIKFTYVNNPICTLMLLVYQKTDGWYGFSTMFQDVTLIKVD</sequence>
<dbReference type="PATRIC" id="fig|818.23.peg.5218"/>
<dbReference type="Proteomes" id="UP000436858">
    <property type="component" value="Unassembled WGS sequence"/>
</dbReference>
<dbReference type="Proteomes" id="UP000436825">
    <property type="component" value="Unassembled WGS sequence"/>
</dbReference>
<dbReference type="Proteomes" id="UP000782901">
    <property type="component" value="Unassembled WGS sequence"/>
</dbReference>
<dbReference type="AlphaFoldDB" id="A0A0P0F185"/>
<dbReference type="Proteomes" id="UP000284785">
    <property type="component" value="Unassembled WGS sequence"/>
</dbReference>
<evidence type="ECO:0000313" key="20">
    <source>
        <dbReference type="Proteomes" id="UP000436858"/>
    </source>
</evidence>
<dbReference type="EMBL" id="CP083680">
    <property type="protein sequence ID" value="UYU65738.1"/>
    <property type="molecule type" value="Genomic_DNA"/>
</dbReference>
<reference evidence="8" key="5">
    <citation type="submission" date="2021-02" db="EMBL/GenBank/DDBJ databases">
        <title>Infant gut strain persistence is associated with maternal origin, phylogeny, and functional potential including surface adhesion and iron acquisition.</title>
        <authorList>
            <person name="Lou Y.C."/>
        </authorList>
    </citation>
    <scope>NUCLEOTIDE SEQUENCE</scope>
    <source>
        <strain evidence="8">L3_082_243G1_dasL3_082_243G1_maxbin2.maxbin.015s ta_sub</strain>
    </source>
</reference>
<evidence type="ECO:0000313" key="2">
    <source>
        <dbReference type="EMBL" id="BCA52551.1"/>
    </source>
</evidence>
<dbReference type="EMBL" id="QSJP01000045">
    <property type="protein sequence ID" value="RHD79335.1"/>
    <property type="molecule type" value="Genomic_DNA"/>
</dbReference>
<evidence type="ECO:0000256" key="1">
    <source>
        <dbReference type="SAM" id="SignalP"/>
    </source>
</evidence>
<dbReference type="EMBL" id="WCRW01000008">
    <property type="protein sequence ID" value="KAB4455271.1"/>
    <property type="molecule type" value="Genomic_DNA"/>
</dbReference>
<dbReference type="Pfam" id="PF14135">
    <property type="entry name" value="DUF4302"/>
    <property type="match status" value="1"/>
</dbReference>